<accession>A0A250K2W6</accession>
<dbReference type="PANTHER" id="PTHR35580">
    <property type="entry name" value="CELL SURFACE GLYCOPROTEIN (S-LAYER PROTEIN)-LIKE PROTEIN"/>
    <property type="match status" value="1"/>
</dbReference>
<dbReference type="InterPro" id="IPR052918">
    <property type="entry name" value="Motility_Chemotaxis_Reg"/>
</dbReference>
<feature type="signal peptide" evidence="1">
    <location>
        <begin position="1"/>
        <end position="26"/>
    </location>
</feature>
<dbReference type="EMBL" id="CP022203">
    <property type="protein sequence ID" value="ATB50353.1"/>
    <property type="molecule type" value="Genomic_DNA"/>
</dbReference>
<sequence length="423" mass="43852">MRHPLLSMFGLAGIVSAAGAPSVAEAQVPPPSWVRQLGAQHDDQANAVAVSGTSVYVAGQTSSQLGVDPQAGGHDAFIARYDTAGNLQWVRQFGTAETDRATAVATDAAGNVYVAGTTFGGLDFYTNAGGLDFFIAKYDAAGNRVWLRQNGTQMDDFATGLAVGVPDKLFFSGYTGGSFANGGNPDNYDIVVALYDTAGNPYWLQQYGTPVSDMARGIAVTPMHEVYVTGNTYGSLDGTSTPGNTDIFLLKLDILGIQQWVRQVDAGDLDDAKSVAVGPDGGVYLAGETFGSLDGNTNNGTVDVLLARYDSAGNRQWSRMLGGAQTDYAFGVSVSASNVVQVAGYTTSALDGNPPAGSFDAFLTRYDALGTRLGTRTLGTAFHDTARGVAVDASGNAYVAGTTYGGIGGNTNAGGYDAFLARF</sequence>
<dbReference type="InterPro" id="IPR011042">
    <property type="entry name" value="6-blade_b-propeller_TolB-like"/>
</dbReference>
<name>A0A250K2W6_9BACT</name>
<dbReference type="Gene3D" id="2.120.10.30">
    <property type="entry name" value="TolB, C-terminal domain"/>
    <property type="match status" value="1"/>
</dbReference>
<dbReference type="Proteomes" id="UP000217343">
    <property type="component" value="Chromosome"/>
</dbReference>
<evidence type="ECO:0000313" key="3">
    <source>
        <dbReference type="Proteomes" id="UP000217343"/>
    </source>
</evidence>
<protein>
    <recommendedName>
        <fullName evidence="4">Cell surface protein</fullName>
    </recommendedName>
</protein>
<keyword evidence="1" id="KW-0732">Signal</keyword>
<dbReference type="RefSeq" id="WP_239989102.1">
    <property type="nucleotide sequence ID" value="NZ_CP022203.1"/>
</dbReference>
<keyword evidence="3" id="KW-1185">Reference proteome</keyword>
<dbReference type="SUPFAM" id="SSF75011">
    <property type="entry name" value="3-carboxy-cis,cis-mucoante lactonizing enzyme"/>
    <property type="match status" value="1"/>
</dbReference>
<organism evidence="2 3">
    <name type="scientific">Corallococcus macrosporus DSM 14697</name>
    <dbReference type="NCBI Taxonomy" id="1189310"/>
    <lineage>
        <taxon>Bacteria</taxon>
        <taxon>Pseudomonadati</taxon>
        <taxon>Myxococcota</taxon>
        <taxon>Myxococcia</taxon>
        <taxon>Myxococcales</taxon>
        <taxon>Cystobacterineae</taxon>
        <taxon>Myxococcaceae</taxon>
        <taxon>Corallococcus</taxon>
    </lineage>
</organism>
<dbReference type="AlphaFoldDB" id="A0A250K2W6"/>
<dbReference type="KEGG" id="mmas:MYMAC_006008"/>
<feature type="chain" id="PRO_5013146082" description="Cell surface protein" evidence="1">
    <location>
        <begin position="27"/>
        <end position="423"/>
    </location>
</feature>
<dbReference type="Pfam" id="PF06739">
    <property type="entry name" value="SBBP"/>
    <property type="match status" value="2"/>
</dbReference>
<evidence type="ECO:0000313" key="2">
    <source>
        <dbReference type="EMBL" id="ATB50353.1"/>
    </source>
</evidence>
<reference evidence="2 3" key="1">
    <citation type="submission" date="2017-06" db="EMBL/GenBank/DDBJ databases">
        <title>Sequencing and comparative analysis of myxobacterial genomes.</title>
        <authorList>
            <person name="Rupp O."/>
            <person name="Goesmann A."/>
            <person name="Sogaard-Andersen L."/>
        </authorList>
    </citation>
    <scope>NUCLEOTIDE SEQUENCE [LARGE SCALE GENOMIC DNA]</scope>
    <source>
        <strain evidence="2 3">DSM 14697</strain>
    </source>
</reference>
<proteinExistence type="predicted"/>
<dbReference type="SUPFAM" id="SSF101898">
    <property type="entry name" value="NHL repeat"/>
    <property type="match status" value="1"/>
</dbReference>
<dbReference type="InterPro" id="IPR010620">
    <property type="entry name" value="SBBP_repeat"/>
</dbReference>
<dbReference type="PANTHER" id="PTHR35580:SF1">
    <property type="entry name" value="PHYTASE-LIKE DOMAIN-CONTAINING PROTEIN"/>
    <property type="match status" value="1"/>
</dbReference>
<gene>
    <name evidence="2" type="ORF">MYMAC_006008</name>
</gene>
<evidence type="ECO:0000256" key="1">
    <source>
        <dbReference type="SAM" id="SignalP"/>
    </source>
</evidence>
<evidence type="ECO:0008006" key="4">
    <source>
        <dbReference type="Google" id="ProtNLM"/>
    </source>
</evidence>